<dbReference type="PANTHER" id="PTHR45432:SF2">
    <property type="entry name" value="CHAPERONE PROTEIN DNAJ 11, CHLOROPLASTIC"/>
    <property type="match status" value="1"/>
</dbReference>
<dbReference type="Proteomes" id="UP001279734">
    <property type="component" value="Unassembled WGS sequence"/>
</dbReference>
<organism evidence="2 3">
    <name type="scientific">Nepenthes gracilis</name>
    <name type="common">Slender pitcher plant</name>
    <dbReference type="NCBI Taxonomy" id="150966"/>
    <lineage>
        <taxon>Eukaryota</taxon>
        <taxon>Viridiplantae</taxon>
        <taxon>Streptophyta</taxon>
        <taxon>Embryophyta</taxon>
        <taxon>Tracheophyta</taxon>
        <taxon>Spermatophyta</taxon>
        <taxon>Magnoliopsida</taxon>
        <taxon>eudicotyledons</taxon>
        <taxon>Gunneridae</taxon>
        <taxon>Pentapetalae</taxon>
        <taxon>Caryophyllales</taxon>
        <taxon>Nepenthaceae</taxon>
        <taxon>Nepenthes</taxon>
    </lineage>
</organism>
<accession>A0AAD3T907</accession>
<keyword evidence="3" id="KW-1185">Reference proteome</keyword>
<evidence type="ECO:0000313" key="2">
    <source>
        <dbReference type="EMBL" id="GMH25057.1"/>
    </source>
</evidence>
<dbReference type="InterPro" id="IPR036869">
    <property type="entry name" value="J_dom_sf"/>
</dbReference>
<dbReference type="CDD" id="cd06257">
    <property type="entry name" value="DnaJ"/>
    <property type="match status" value="1"/>
</dbReference>
<feature type="domain" description="J" evidence="1">
    <location>
        <begin position="59"/>
        <end position="121"/>
    </location>
</feature>
<dbReference type="PANTHER" id="PTHR45432">
    <property type="entry name" value="CHAPERONE PROTEIN DNAJ 11, CHLOROPLASTIC-LIKE"/>
    <property type="match status" value="1"/>
</dbReference>
<dbReference type="SMART" id="SM00271">
    <property type="entry name" value="DnaJ"/>
    <property type="match status" value="1"/>
</dbReference>
<dbReference type="InterPro" id="IPR001623">
    <property type="entry name" value="DnaJ_domain"/>
</dbReference>
<dbReference type="AlphaFoldDB" id="A0AAD3T907"/>
<dbReference type="InterPro" id="IPR018253">
    <property type="entry name" value="DnaJ_domain_CS"/>
</dbReference>
<protein>
    <recommendedName>
        <fullName evidence="1">J domain-containing protein</fullName>
    </recommendedName>
</protein>
<evidence type="ECO:0000313" key="3">
    <source>
        <dbReference type="Proteomes" id="UP001279734"/>
    </source>
</evidence>
<comment type="caution">
    <text evidence="2">The sequence shown here is derived from an EMBL/GenBank/DDBJ whole genome shotgun (WGS) entry which is preliminary data.</text>
</comment>
<proteinExistence type="predicted"/>
<name>A0AAD3T907_NEPGR</name>
<dbReference type="SUPFAM" id="SSF46565">
    <property type="entry name" value="Chaperone J-domain"/>
    <property type="match status" value="1"/>
</dbReference>
<reference evidence="2" key="1">
    <citation type="submission" date="2023-05" db="EMBL/GenBank/DDBJ databases">
        <title>Nepenthes gracilis genome sequencing.</title>
        <authorList>
            <person name="Fukushima K."/>
        </authorList>
    </citation>
    <scope>NUCLEOTIDE SEQUENCE</scope>
    <source>
        <strain evidence="2">SING2019-196</strain>
    </source>
</reference>
<dbReference type="Pfam" id="PF00226">
    <property type="entry name" value="DnaJ"/>
    <property type="match status" value="1"/>
</dbReference>
<evidence type="ECO:0000259" key="1">
    <source>
        <dbReference type="PROSITE" id="PS50076"/>
    </source>
</evidence>
<dbReference type="Gene3D" id="1.10.287.110">
    <property type="entry name" value="DnaJ domain"/>
    <property type="match status" value="1"/>
</dbReference>
<dbReference type="PROSITE" id="PS00636">
    <property type="entry name" value="DNAJ_1"/>
    <property type="match status" value="1"/>
</dbReference>
<gene>
    <name evidence="2" type="ORF">Nepgr_026900</name>
</gene>
<dbReference type="EMBL" id="BSYO01000028">
    <property type="protein sequence ID" value="GMH25057.1"/>
    <property type="molecule type" value="Genomic_DNA"/>
</dbReference>
<sequence length="158" mass="18018">MFQALTLPFKSPFHSSTVSRRPSLPSFQSQRSTATFRSRAAVQEFTDNAGLFASGKAGSLYEVLRVKENASPMEIKTAYRRLAKLHHPDASPSDGRHFIEIHSAYETLSDPDARAIYDLSLGLRQRQRRLSSPTFGFRTEDRRPGFYTTGRWETDQCW</sequence>
<dbReference type="PROSITE" id="PS50076">
    <property type="entry name" value="DNAJ_2"/>
    <property type="match status" value="1"/>
</dbReference>
<dbReference type="PRINTS" id="PR00625">
    <property type="entry name" value="JDOMAIN"/>
</dbReference>